<dbReference type="RefSeq" id="WP_006971840.1">
    <property type="nucleotide sequence ID" value="NZ_ABCS01000024.1"/>
</dbReference>
<dbReference type="EMBL" id="ABCS01000024">
    <property type="protein sequence ID" value="EDM78953.1"/>
    <property type="molecule type" value="Genomic_DNA"/>
</dbReference>
<sequence length="224" mass="24609">MDDLDRLAELDGLLALATTAPLSATDCARVIALTEAAPGRKRKVVNALSHQRDAAAIDALLTLPAKTPGVVEAVFGALRDGVTREIDGRPCPRMLALEFRASRSKRFPELLAHAEAGFGARLERLELGAQLHYRVSLFEDPPERARLRRDARAVELDLVHLHRDLARLKGTRLWLNGWCFEDGSALGPSRRGPLLRAWLDWALSSDAETRAPIESADDIRDAIG</sequence>
<gene>
    <name evidence="1" type="ORF">PPSIR1_06913</name>
</gene>
<accession>A6G541</accession>
<dbReference type="OrthoDB" id="5514002at2"/>
<evidence type="ECO:0000313" key="2">
    <source>
        <dbReference type="Proteomes" id="UP000005801"/>
    </source>
</evidence>
<organism evidence="1 2">
    <name type="scientific">Plesiocystis pacifica SIR-1</name>
    <dbReference type="NCBI Taxonomy" id="391625"/>
    <lineage>
        <taxon>Bacteria</taxon>
        <taxon>Pseudomonadati</taxon>
        <taxon>Myxococcota</taxon>
        <taxon>Polyangia</taxon>
        <taxon>Nannocystales</taxon>
        <taxon>Nannocystaceae</taxon>
        <taxon>Plesiocystis</taxon>
    </lineage>
</organism>
<dbReference type="STRING" id="391625.PPSIR1_06913"/>
<dbReference type="Proteomes" id="UP000005801">
    <property type="component" value="Unassembled WGS sequence"/>
</dbReference>
<proteinExistence type="predicted"/>
<name>A6G541_9BACT</name>
<reference evidence="1 2" key="1">
    <citation type="submission" date="2007-06" db="EMBL/GenBank/DDBJ databases">
        <authorList>
            <person name="Shimkets L."/>
            <person name="Ferriera S."/>
            <person name="Johnson J."/>
            <person name="Kravitz S."/>
            <person name="Beeson K."/>
            <person name="Sutton G."/>
            <person name="Rogers Y.-H."/>
            <person name="Friedman R."/>
            <person name="Frazier M."/>
            <person name="Venter J.C."/>
        </authorList>
    </citation>
    <scope>NUCLEOTIDE SEQUENCE [LARGE SCALE GENOMIC DNA]</scope>
    <source>
        <strain evidence="1 2">SIR-1</strain>
    </source>
</reference>
<comment type="caution">
    <text evidence="1">The sequence shown here is derived from an EMBL/GenBank/DDBJ whole genome shotgun (WGS) entry which is preliminary data.</text>
</comment>
<dbReference type="AlphaFoldDB" id="A6G541"/>
<protein>
    <submittedName>
        <fullName evidence="1">Uncharacterized protein</fullName>
    </submittedName>
</protein>
<keyword evidence="2" id="KW-1185">Reference proteome</keyword>
<evidence type="ECO:0000313" key="1">
    <source>
        <dbReference type="EMBL" id="EDM78953.1"/>
    </source>
</evidence>